<name>A0ACB8R9P8_9AGAM</name>
<evidence type="ECO:0000313" key="2">
    <source>
        <dbReference type="Proteomes" id="UP000814033"/>
    </source>
</evidence>
<comment type="caution">
    <text evidence="1">The sequence shown here is derived from an EMBL/GenBank/DDBJ whole genome shotgun (WGS) entry which is preliminary data.</text>
</comment>
<organism evidence="1 2">
    <name type="scientific">Auriscalpium vulgare</name>
    <dbReference type="NCBI Taxonomy" id="40419"/>
    <lineage>
        <taxon>Eukaryota</taxon>
        <taxon>Fungi</taxon>
        <taxon>Dikarya</taxon>
        <taxon>Basidiomycota</taxon>
        <taxon>Agaricomycotina</taxon>
        <taxon>Agaricomycetes</taxon>
        <taxon>Russulales</taxon>
        <taxon>Auriscalpiaceae</taxon>
        <taxon>Auriscalpium</taxon>
    </lineage>
</organism>
<dbReference type="Proteomes" id="UP000814033">
    <property type="component" value="Unassembled WGS sequence"/>
</dbReference>
<reference evidence="1" key="2">
    <citation type="journal article" date="2022" name="New Phytol.">
        <title>Evolutionary transition to the ectomycorrhizal habit in the genomes of a hyperdiverse lineage of mushroom-forming fungi.</title>
        <authorList>
            <person name="Looney B."/>
            <person name="Miyauchi S."/>
            <person name="Morin E."/>
            <person name="Drula E."/>
            <person name="Courty P.E."/>
            <person name="Kohler A."/>
            <person name="Kuo A."/>
            <person name="LaButti K."/>
            <person name="Pangilinan J."/>
            <person name="Lipzen A."/>
            <person name="Riley R."/>
            <person name="Andreopoulos W."/>
            <person name="He G."/>
            <person name="Johnson J."/>
            <person name="Nolan M."/>
            <person name="Tritt A."/>
            <person name="Barry K.W."/>
            <person name="Grigoriev I.V."/>
            <person name="Nagy L.G."/>
            <person name="Hibbett D."/>
            <person name="Henrissat B."/>
            <person name="Matheny P.B."/>
            <person name="Labbe J."/>
            <person name="Martin F.M."/>
        </authorList>
    </citation>
    <scope>NUCLEOTIDE SEQUENCE</scope>
    <source>
        <strain evidence="1">FP105234-sp</strain>
    </source>
</reference>
<keyword evidence="2" id="KW-1185">Reference proteome</keyword>
<reference evidence="1" key="1">
    <citation type="submission" date="2021-02" db="EMBL/GenBank/DDBJ databases">
        <authorList>
            <consortium name="DOE Joint Genome Institute"/>
            <person name="Ahrendt S."/>
            <person name="Looney B.P."/>
            <person name="Miyauchi S."/>
            <person name="Morin E."/>
            <person name="Drula E."/>
            <person name="Courty P.E."/>
            <person name="Chicoki N."/>
            <person name="Fauchery L."/>
            <person name="Kohler A."/>
            <person name="Kuo A."/>
            <person name="Labutti K."/>
            <person name="Pangilinan J."/>
            <person name="Lipzen A."/>
            <person name="Riley R."/>
            <person name="Andreopoulos W."/>
            <person name="He G."/>
            <person name="Johnson J."/>
            <person name="Barry K.W."/>
            <person name="Grigoriev I.V."/>
            <person name="Nagy L."/>
            <person name="Hibbett D."/>
            <person name="Henrissat B."/>
            <person name="Matheny P.B."/>
            <person name="Labbe J."/>
            <person name="Martin F."/>
        </authorList>
    </citation>
    <scope>NUCLEOTIDE SEQUENCE</scope>
    <source>
        <strain evidence="1">FP105234-sp</strain>
    </source>
</reference>
<dbReference type="EMBL" id="MU276180">
    <property type="protein sequence ID" value="KAI0040642.1"/>
    <property type="molecule type" value="Genomic_DNA"/>
</dbReference>
<protein>
    <submittedName>
        <fullName evidence="1">Uncharacterized protein</fullName>
    </submittedName>
</protein>
<gene>
    <name evidence="1" type="ORF">FA95DRAFT_851566</name>
</gene>
<evidence type="ECO:0000313" key="1">
    <source>
        <dbReference type="EMBL" id="KAI0040642.1"/>
    </source>
</evidence>
<proteinExistence type="predicted"/>
<sequence>MRSNHNSRTRFDRRQIGKLNSNQIIHLDAPISQYQQYRSNLPVIGGVGRPNTGALLHTTPARSCSSTAVSVDPAAHCTPRRAPASARTQTDSIPSRSPPRGSASSLPARNRARHPTDARAGAEWRRTRRGCDPRRDSRATMPCARRACHGDAPGTVLRAAPVRAGRACRVGTLKWATGYPAGRETRLVAKDWRSVPTGTRSRRTMTRSWRDL</sequence>
<accession>A0ACB8R9P8</accession>